<proteinExistence type="predicted"/>
<dbReference type="AlphaFoldDB" id="A0A1E7G3D3"/>
<organism evidence="1">
    <name type="scientific">Lactococcus cremoris subsp. cremoris IBB477</name>
    <dbReference type="NCBI Taxonomy" id="1449093"/>
    <lineage>
        <taxon>Bacteria</taxon>
        <taxon>Bacillati</taxon>
        <taxon>Bacillota</taxon>
        <taxon>Bacilli</taxon>
        <taxon>Lactobacillales</taxon>
        <taxon>Streptococcaceae</taxon>
        <taxon>Lactococcus</taxon>
        <taxon>Lactococcus cremoris subsp. cremoris</taxon>
    </lineage>
</organism>
<comment type="caution">
    <text evidence="1">The sequence shown here is derived from an EMBL/GenBank/DDBJ whole genome shotgun (WGS) entry which is preliminary data.</text>
</comment>
<reference evidence="1" key="1">
    <citation type="journal article" date="2016" name="Appl. Microbiol. Biotechnol.">
        <title>Adhesion of the genome-sequenced Lactococcus lactis subsp. cremoris IBB477 strain is mediated by specific molecular determinants.</title>
        <authorList>
            <person name="Radziwill-Bienkowska J.M."/>
            <person name="Le D.T."/>
            <person name="Szczesny P."/>
            <person name="Duviau M.P."/>
            <person name="Aleksandrzak-Piekarczyk T."/>
            <person name="Loubiere P."/>
            <person name="Mercier-Bonin M."/>
            <person name="Bardowski J.K."/>
            <person name="Kowalczyk M."/>
        </authorList>
    </citation>
    <scope>NUCLEOTIDE SEQUENCE [LARGE SCALE GENOMIC DNA]</scope>
    <source>
        <strain evidence="1">IBB477</strain>
    </source>
</reference>
<name>A0A1E7G3D3_LACLC</name>
<dbReference type="Proteomes" id="UP000176236">
    <property type="component" value="Chromosome"/>
</dbReference>
<accession>A0A1E7G3D3</accession>
<protein>
    <recommendedName>
        <fullName evidence="2">WYL domain-containing protein</fullName>
    </recommendedName>
</protein>
<sequence length="87" mass="10327">MHKKSRDKLIEGVETGELLEVDKNHYQTTLVLPDHEFGYQYLANFGTNLKIIGPDFYLKNYVEWLEKIISINKNKGEPIWSFPFIFY</sequence>
<evidence type="ECO:0000313" key="1">
    <source>
        <dbReference type="EMBL" id="OEU39453.1"/>
    </source>
</evidence>
<gene>
    <name evidence="1" type="ORF">AJ89_08460</name>
</gene>
<dbReference type="EMBL" id="JMMZ01000024">
    <property type="protein sequence ID" value="OEU39453.1"/>
    <property type="molecule type" value="Genomic_DNA"/>
</dbReference>
<evidence type="ECO:0008006" key="2">
    <source>
        <dbReference type="Google" id="ProtNLM"/>
    </source>
</evidence>